<gene>
    <name evidence="7" type="ORF">JJB09_25105</name>
</gene>
<dbReference type="PANTHER" id="PTHR35936:SF17">
    <property type="entry name" value="ARGININE-BINDING EXTRACELLULAR PROTEIN ARTP"/>
    <property type="match status" value="1"/>
</dbReference>
<dbReference type="Proteomes" id="UP000633219">
    <property type="component" value="Unassembled WGS sequence"/>
</dbReference>
<dbReference type="EMBL" id="JAEQNC010000021">
    <property type="protein sequence ID" value="MBL0375298.1"/>
    <property type="molecule type" value="Genomic_DNA"/>
</dbReference>
<organism evidence="7 8">
    <name type="scientific">Rhizobium setariae</name>
    <dbReference type="NCBI Taxonomy" id="2801340"/>
    <lineage>
        <taxon>Bacteria</taxon>
        <taxon>Pseudomonadati</taxon>
        <taxon>Pseudomonadota</taxon>
        <taxon>Alphaproteobacteria</taxon>
        <taxon>Hyphomicrobiales</taxon>
        <taxon>Rhizobiaceae</taxon>
        <taxon>Rhizobium/Agrobacterium group</taxon>
        <taxon>Rhizobium</taxon>
    </lineage>
</organism>
<dbReference type="PROSITE" id="PS01039">
    <property type="entry name" value="SBP_BACTERIAL_3"/>
    <property type="match status" value="1"/>
</dbReference>
<dbReference type="SUPFAM" id="SSF53850">
    <property type="entry name" value="Periplasmic binding protein-like II"/>
    <property type="match status" value="1"/>
</dbReference>
<name>A0A936YRB8_9HYPH</name>
<evidence type="ECO:0000313" key="7">
    <source>
        <dbReference type="EMBL" id="MBL0375298.1"/>
    </source>
</evidence>
<accession>A0A936YRB8</accession>
<reference evidence="7" key="1">
    <citation type="submission" date="2021-01" db="EMBL/GenBank/DDBJ databases">
        <title>Rhizobium sp. strain KVB221 16S ribosomal RNA gene Genome sequencing and assembly.</title>
        <authorList>
            <person name="Kang M."/>
        </authorList>
    </citation>
    <scope>NUCLEOTIDE SEQUENCE</scope>
    <source>
        <strain evidence="7">KVB221</strain>
    </source>
</reference>
<proteinExistence type="inferred from homology"/>
<comment type="subcellular location">
    <subcellularLocation>
        <location evidence="1">Periplasm</location>
    </subcellularLocation>
</comment>
<dbReference type="InterPro" id="IPR001320">
    <property type="entry name" value="Iontro_rcpt_C"/>
</dbReference>
<dbReference type="AlphaFoldDB" id="A0A936YRB8"/>
<feature type="domain" description="Ionotropic glutamate receptor C-terminal" evidence="6">
    <location>
        <begin position="3"/>
        <end position="249"/>
    </location>
</feature>
<dbReference type="InterPro" id="IPR001638">
    <property type="entry name" value="Solute-binding_3/MltF_N"/>
</dbReference>
<evidence type="ECO:0000313" key="8">
    <source>
        <dbReference type="Proteomes" id="UP000633219"/>
    </source>
</evidence>
<dbReference type="InterPro" id="IPR018313">
    <property type="entry name" value="SBP_3_CS"/>
</dbReference>
<dbReference type="Pfam" id="PF00497">
    <property type="entry name" value="SBP_bac_3"/>
    <property type="match status" value="1"/>
</dbReference>
<evidence type="ECO:0000256" key="4">
    <source>
        <dbReference type="RuleBase" id="RU003744"/>
    </source>
</evidence>
<feature type="domain" description="Solute-binding protein family 3/N-terminal" evidence="5">
    <location>
        <begin position="9"/>
        <end position="250"/>
    </location>
</feature>
<keyword evidence="3" id="KW-0732">Signal</keyword>
<comment type="caution">
    <text evidence="7">The sequence shown here is derived from an EMBL/GenBank/DDBJ whole genome shotgun (WGS) entry which is preliminary data.</text>
</comment>
<evidence type="ECO:0000259" key="6">
    <source>
        <dbReference type="SMART" id="SM00079"/>
    </source>
</evidence>
<evidence type="ECO:0000259" key="5">
    <source>
        <dbReference type="SMART" id="SM00062"/>
    </source>
</evidence>
<dbReference type="GO" id="GO:0015276">
    <property type="term" value="F:ligand-gated monoatomic ion channel activity"/>
    <property type="evidence" value="ECO:0007669"/>
    <property type="project" value="InterPro"/>
</dbReference>
<evidence type="ECO:0000256" key="3">
    <source>
        <dbReference type="ARBA" id="ARBA00022729"/>
    </source>
</evidence>
<comment type="similarity">
    <text evidence="2 4">Belongs to the bacterial solute-binding protein 3 family.</text>
</comment>
<dbReference type="GO" id="GO:0042597">
    <property type="term" value="C:periplasmic space"/>
    <property type="evidence" value="ECO:0007669"/>
    <property type="project" value="UniProtKB-SubCell"/>
</dbReference>
<keyword evidence="8" id="KW-1185">Reference proteome</keyword>
<dbReference type="SMART" id="SM00079">
    <property type="entry name" value="PBPe"/>
    <property type="match status" value="1"/>
</dbReference>
<protein>
    <submittedName>
        <fullName evidence="7">Transporter substrate-binding domain-containing protein</fullName>
    </submittedName>
</protein>
<dbReference type="Gene3D" id="3.40.190.10">
    <property type="entry name" value="Periplasmic binding protein-like II"/>
    <property type="match status" value="2"/>
</dbReference>
<dbReference type="RefSeq" id="WP_201663844.1">
    <property type="nucleotide sequence ID" value="NZ_JAEQNC010000021.1"/>
</dbReference>
<dbReference type="PANTHER" id="PTHR35936">
    <property type="entry name" value="MEMBRANE-BOUND LYTIC MUREIN TRANSGLYCOSYLASE F"/>
    <property type="match status" value="1"/>
</dbReference>
<dbReference type="SMART" id="SM00062">
    <property type="entry name" value="PBPb"/>
    <property type="match status" value="1"/>
</dbReference>
<evidence type="ECO:0000256" key="1">
    <source>
        <dbReference type="ARBA" id="ARBA00004418"/>
    </source>
</evidence>
<evidence type="ECO:0000256" key="2">
    <source>
        <dbReference type="ARBA" id="ARBA00010333"/>
    </source>
</evidence>
<sequence>MDRIRATGVLRSPFPDIWPPAVIKNEKGELDGFDVEVLREVGKRIGVKVDYVTNADGSIITWDEQTSGNWQGKYDIVINSMTPTAKRAEHVAFPVNYYYTIGVLAVHRDNVSIHTPADASGKRIGALKASKYDQYLRRQPFGIVGVLPISYKIENPTIVNYDHEDDVFKALAKGDGVELDGFVNDMPIVMSLIKEGKPFKIIGQPLYHTPSAVAIQPGDSEFANLLTRTIEGMRANGTLSKLSAKWFEYDMINE</sequence>
<dbReference type="GO" id="GO:0016020">
    <property type="term" value="C:membrane"/>
    <property type="evidence" value="ECO:0007669"/>
    <property type="project" value="InterPro"/>
</dbReference>